<comment type="similarity">
    <text evidence="2 7">Belongs to the UPF0056 (MarC) family.</text>
</comment>
<evidence type="ECO:0000313" key="8">
    <source>
        <dbReference type="EMBL" id="MDL2058849.1"/>
    </source>
</evidence>
<reference evidence="8" key="1">
    <citation type="submission" date="2023-03" db="EMBL/GenBank/DDBJ databases">
        <title>Mesosutterella sp. nov. isolated from porcine feces.</title>
        <authorList>
            <person name="Yu S."/>
        </authorList>
    </citation>
    <scope>NUCLEOTIDE SEQUENCE</scope>
    <source>
        <strain evidence="8">AGMB02718</strain>
    </source>
</reference>
<dbReference type="PANTHER" id="PTHR33508">
    <property type="entry name" value="UPF0056 MEMBRANE PROTEIN YHCE"/>
    <property type="match status" value="1"/>
</dbReference>
<feature type="transmembrane region" description="Helical" evidence="7">
    <location>
        <begin position="6"/>
        <end position="30"/>
    </location>
</feature>
<evidence type="ECO:0000256" key="1">
    <source>
        <dbReference type="ARBA" id="ARBA00004651"/>
    </source>
</evidence>
<feature type="transmembrane region" description="Helical" evidence="7">
    <location>
        <begin position="190"/>
        <end position="207"/>
    </location>
</feature>
<keyword evidence="5 7" id="KW-1133">Transmembrane helix</keyword>
<feature type="transmembrane region" description="Helical" evidence="7">
    <location>
        <begin position="146"/>
        <end position="169"/>
    </location>
</feature>
<evidence type="ECO:0000256" key="2">
    <source>
        <dbReference type="ARBA" id="ARBA00009784"/>
    </source>
</evidence>
<dbReference type="RefSeq" id="WP_243376804.1">
    <property type="nucleotide sequence ID" value="NZ_JAKZJU020000001.1"/>
</dbReference>
<dbReference type="PANTHER" id="PTHR33508:SF1">
    <property type="entry name" value="UPF0056 MEMBRANE PROTEIN YHCE"/>
    <property type="match status" value="1"/>
</dbReference>
<evidence type="ECO:0000256" key="3">
    <source>
        <dbReference type="ARBA" id="ARBA00022475"/>
    </source>
</evidence>
<dbReference type="InterPro" id="IPR002771">
    <property type="entry name" value="Multi_antbiot-R_MarC"/>
</dbReference>
<dbReference type="NCBIfam" id="TIGR00427">
    <property type="entry name" value="NAAT family transporter"/>
    <property type="match status" value="1"/>
</dbReference>
<proteinExistence type="inferred from homology"/>
<evidence type="ECO:0000256" key="6">
    <source>
        <dbReference type="ARBA" id="ARBA00023136"/>
    </source>
</evidence>
<accession>A0ABT7IKF3</accession>
<keyword evidence="3" id="KW-1003">Cell membrane</keyword>
<gene>
    <name evidence="8" type="ORF">MUN46_002655</name>
</gene>
<feature type="transmembrane region" description="Helical" evidence="7">
    <location>
        <begin position="50"/>
        <end position="70"/>
    </location>
</feature>
<feature type="transmembrane region" description="Helical" evidence="7">
    <location>
        <begin position="118"/>
        <end position="140"/>
    </location>
</feature>
<dbReference type="EMBL" id="JAKZJU020000001">
    <property type="protein sequence ID" value="MDL2058849.1"/>
    <property type="molecule type" value="Genomic_DNA"/>
</dbReference>
<name>A0ABT7IKF3_9BURK</name>
<evidence type="ECO:0000313" key="9">
    <source>
        <dbReference type="Proteomes" id="UP001165481"/>
    </source>
</evidence>
<sequence>MFDTFLQSFLLVFATFLPIMNPFGGAMFFLTLTQGVRVDMRARITNRMALYCFIVLMVSIFAGRLILSFFGISLAVLQVGGGLVLVSAGWQALHAPVHTGDVEDKGLSDRSDAELMSMAFYPLTLPLTTGPGTIAAAAAIGSSQTGSIATIFGCVAASIAITLLTWVCFRFSDKIPKAVGAAGADALARLFAFILVCIGISVFWQGFSSLWTTLPQ</sequence>
<evidence type="ECO:0000256" key="5">
    <source>
        <dbReference type="ARBA" id="ARBA00022989"/>
    </source>
</evidence>
<keyword evidence="4 7" id="KW-0812">Transmembrane</keyword>
<comment type="caution">
    <text evidence="8">The sequence shown here is derived from an EMBL/GenBank/DDBJ whole genome shotgun (WGS) entry which is preliminary data.</text>
</comment>
<dbReference type="Proteomes" id="UP001165481">
    <property type="component" value="Unassembled WGS sequence"/>
</dbReference>
<organism evidence="8 9">
    <name type="scientific">Mesosutterella faecium</name>
    <dbReference type="NCBI Taxonomy" id="2925194"/>
    <lineage>
        <taxon>Bacteria</taxon>
        <taxon>Pseudomonadati</taxon>
        <taxon>Pseudomonadota</taxon>
        <taxon>Betaproteobacteria</taxon>
        <taxon>Burkholderiales</taxon>
        <taxon>Sutterellaceae</taxon>
        <taxon>Mesosutterella</taxon>
    </lineage>
</organism>
<protein>
    <recommendedName>
        <fullName evidence="7">UPF0056 membrane protein</fullName>
    </recommendedName>
</protein>
<comment type="caution">
    <text evidence="7">Lacks conserved residue(s) required for the propagation of feature annotation.</text>
</comment>
<keyword evidence="9" id="KW-1185">Reference proteome</keyword>
<keyword evidence="6 7" id="KW-0472">Membrane</keyword>
<dbReference type="Pfam" id="PF01914">
    <property type="entry name" value="MarC"/>
    <property type="match status" value="1"/>
</dbReference>
<comment type="subcellular location">
    <subcellularLocation>
        <location evidence="1 7">Cell membrane</location>
        <topology evidence="1 7">Multi-pass membrane protein</topology>
    </subcellularLocation>
</comment>
<evidence type="ECO:0000256" key="4">
    <source>
        <dbReference type="ARBA" id="ARBA00022692"/>
    </source>
</evidence>
<evidence type="ECO:0000256" key="7">
    <source>
        <dbReference type="RuleBase" id="RU362048"/>
    </source>
</evidence>